<keyword evidence="1" id="KW-0805">Transcription regulation</keyword>
<dbReference type="Pfam" id="PF03861">
    <property type="entry name" value="ANTAR"/>
    <property type="match status" value="1"/>
</dbReference>
<dbReference type="InterPro" id="IPR036388">
    <property type="entry name" value="WH-like_DNA-bd_sf"/>
</dbReference>
<dbReference type="SMART" id="SM01012">
    <property type="entry name" value="ANTAR"/>
    <property type="match status" value="1"/>
</dbReference>
<dbReference type="Proteomes" id="UP001257948">
    <property type="component" value="Unassembled WGS sequence"/>
</dbReference>
<evidence type="ECO:0000313" key="4">
    <source>
        <dbReference type="EMBL" id="MDT7846925.1"/>
    </source>
</evidence>
<dbReference type="RefSeq" id="WP_314207192.1">
    <property type="nucleotide sequence ID" value="NZ_JAVTLL010000041.1"/>
</dbReference>
<dbReference type="SUPFAM" id="SSF55781">
    <property type="entry name" value="GAF domain-like"/>
    <property type="match status" value="1"/>
</dbReference>
<comment type="caution">
    <text evidence="4">The sequence shown here is derived from an EMBL/GenBank/DDBJ whole genome shotgun (WGS) entry which is preliminary data.</text>
</comment>
<keyword evidence="2" id="KW-0804">Transcription</keyword>
<sequence length="213" mass="22344">MGLLAVDAVGVMVSDSRGELRPMASSDDELGRLEMLQLEEDDGPSVDCFRTGEPVNADDLRSGSRWPAYTRGALAAGYVSVHVVPLRLDGGAIGAVALANRESGVLPDADLVVAQGMSDIAALTLTHWPTPPARPHDLLTSLQAAVSAKASVELAKGFLSEYAGVSFTEALDLLRRYAEKEQQSVTSVARALSEGTLSADEVLEGTPEATRGP</sequence>
<evidence type="ECO:0000259" key="3">
    <source>
        <dbReference type="PROSITE" id="PS50921"/>
    </source>
</evidence>
<reference evidence="5" key="1">
    <citation type="submission" date="2023-07" db="EMBL/GenBank/DDBJ databases">
        <title>Draft genome sequence of the endophytic actinobacterium Streptomyces justiciae WPN32, a potential antibiotic producer.</title>
        <authorList>
            <person name="Yasawong M."/>
            <person name="Pana W."/>
            <person name="Ganta P."/>
            <person name="Santapan N."/>
            <person name="Songngamsuk T."/>
            <person name="Phatcharaharikarn M."/>
            <person name="Kerdtoob S."/>
            <person name="Nantapong N."/>
        </authorList>
    </citation>
    <scope>NUCLEOTIDE SEQUENCE [LARGE SCALE GENOMIC DNA]</scope>
    <source>
        <strain evidence="5">WPN32</strain>
    </source>
</reference>
<feature type="domain" description="ANTAR" evidence="3">
    <location>
        <begin position="132"/>
        <end position="193"/>
    </location>
</feature>
<dbReference type="InterPro" id="IPR005561">
    <property type="entry name" value="ANTAR"/>
</dbReference>
<dbReference type="Pfam" id="PF13185">
    <property type="entry name" value="GAF_2"/>
    <property type="match status" value="1"/>
</dbReference>
<keyword evidence="5" id="KW-1185">Reference proteome</keyword>
<dbReference type="EMBL" id="JAVTLL010000041">
    <property type="protein sequence ID" value="MDT7846925.1"/>
    <property type="molecule type" value="Genomic_DNA"/>
</dbReference>
<dbReference type="Gene3D" id="1.10.10.10">
    <property type="entry name" value="Winged helix-like DNA-binding domain superfamily/Winged helix DNA-binding domain"/>
    <property type="match status" value="1"/>
</dbReference>
<organism evidence="4 5">
    <name type="scientific">Streptomyces justiciae</name>
    <dbReference type="NCBI Taxonomy" id="2780140"/>
    <lineage>
        <taxon>Bacteria</taxon>
        <taxon>Bacillati</taxon>
        <taxon>Actinomycetota</taxon>
        <taxon>Actinomycetes</taxon>
        <taxon>Kitasatosporales</taxon>
        <taxon>Streptomycetaceae</taxon>
        <taxon>Streptomyces</taxon>
    </lineage>
</organism>
<dbReference type="Gene3D" id="3.30.450.40">
    <property type="match status" value="1"/>
</dbReference>
<accession>A0ABU3M657</accession>
<dbReference type="PROSITE" id="PS50921">
    <property type="entry name" value="ANTAR"/>
    <property type="match status" value="1"/>
</dbReference>
<dbReference type="InterPro" id="IPR029016">
    <property type="entry name" value="GAF-like_dom_sf"/>
</dbReference>
<dbReference type="InterPro" id="IPR003018">
    <property type="entry name" value="GAF"/>
</dbReference>
<protein>
    <submittedName>
        <fullName evidence="4">GAF and ANTAR domain-containing protein</fullName>
    </submittedName>
</protein>
<evidence type="ECO:0000313" key="5">
    <source>
        <dbReference type="Proteomes" id="UP001257948"/>
    </source>
</evidence>
<evidence type="ECO:0000256" key="1">
    <source>
        <dbReference type="ARBA" id="ARBA00023015"/>
    </source>
</evidence>
<proteinExistence type="predicted"/>
<gene>
    <name evidence="4" type="ORF">RQC66_40035</name>
</gene>
<evidence type="ECO:0000256" key="2">
    <source>
        <dbReference type="ARBA" id="ARBA00023163"/>
    </source>
</evidence>
<name>A0ABU3M657_9ACTN</name>